<dbReference type="PANTHER" id="PTHR24189:SF50">
    <property type="entry name" value="ANKYRIN REPEAT AND SOCS BOX PROTEIN 2"/>
    <property type="match status" value="1"/>
</dbReference>
<reference evidence="5 6" key="1">
    <citation type="submission" date="2019-03" db="EMBL/GenBank/DDBJ databases">
        <title>Draft genome sequence of Xylaria hypoxylon DSM 108379, a ubiquitous saprotrophic-parasitic fungi on hardwood.</title>
        <authorList>
            <person name="Buettner E."/>
            <person name="Leonhardt S."/>
            <person name="Gebauer A.M."/>
            <person name="Liers C."/>
            <person name="Hofrichter M."/>
            <person name="Kellner H."/>
        </authorList>
    </citation>
    <scope>NUCLEOTIDE SEQUENCE [LARGE SCALE GENOMIC DNA]</scope>
    <source>
        <strain evidence="5 6">DSM 108379</strain>
    </source>
</reference>
<keyword evidence="1" id="KW-0677">Repeat</keyword>
<dbReference type="PROSITE" id="PS50088">
    <property type="entry name" value="ANK_REPEAT"/>
    <property type="match status" value="1"/>
</dbReference>
<evidence type="ECO:0000256" key="2">
    <source>
        <dbReference type="ARBA" id="ARBA00023043"/>
    </source>
</evidence>
<dbReference type="AlphaFoldDB" id="A0A4Z0YYC1"/>
<keyword evidence="6" id="KW-1185">Reference proteome</keyword>
<keyword evidence="2 3" id="KW-0040">ANK repeat</keyword>
<dbReference type="STRING" id="37992.A0A4Z0YYC1"/>
<evidence type="ECO:0000256" key="1">
    <source>
        <dbReference type="ARBA" id="ARBA00022737"/>
    </source>
</evidence>
<evidence type="ECO:0000313" key="6">
    <source>
        <dbReference type="Proteomes" id="UP000297716"/>
    </source>
</evidence>
<dbReference type="PROSITE" id="PS50297">
    <property type="entry name" value="ANK_REP_REGION"/>
    <property type="match status" value="1"/>
</dbReference>
<feature type="compositionally biased region" description="Acidic residues" evidence="4">
    <location>
        <begin position="84"/>
        <end position="94"/>
    </location>
</feature>
<organism evidence="5 6">
    <name type="scientific">Xylaria hypoxylon</name>
    <dbReference type="NCBI Taxonomy" id="37992"/>
    <lineage>
        <taxon>Eukaryota</taxon>
        <taxon>Fungi</taxon>
        <taxon>Dikarya</taxon>
        <taxon>Ascomycota</taxon>
        <taxon>Pezizomycotina</taxon>
        <taxon>Sordariomycetes</taxon>
        <taxon>Xylariomycetidae</taxon>
        <taxon>Xylariales</taxon>
        <taxon>Xylariaceae</taxon>
        <taxon>Xylaria</taxon>
    </lineage>
</organism>
<accession>A0A4Z0YYC1</accession>
<dbReference type="SUPFAM" id="SSF48403">
    <property type="entry name" value="Ankyrin repeat"/>
    <property type="match status" value="1"/>
</dbReference>
<dbReference type="InterPro" id="IPR036770">
    <property type="entry name" value="Ankyrin_rpt-contain_sf"/>
</dbReference>
<feature type="repeat" description="ANK" evidence="3">
    <location>
        <begin position="306"/>
        <end position="338"/>
    </location>
</feature>
<dbReference type="Gene3D" id="1.25.40.20">
    <property type="entry name" value="Ankyrin repeat-containing domain"/>
    <property type="match status" value="1"/>
</dbReference>
<dbReference type="EMBL" id="SKBN01000055">
    <property type="protein sequence ID" value="TGJ84958.1"/>
    <property type="molecule type" value="Genomic_DNA"/>
</dbReference>
<gene>
    <name evidence="5" type="ORF">E0Z10_g3796</name>
</gene>
<comment type="caution">
    <text evidence="5">The sequence shown here is derived from an EMBL/GenBank/DDBJ whole genome shotgun (WGS) entry which is preliminary data.</text>
</comment>
<dbReference type="InterPro" id="IPR050745">
    <property type="entry name" value="Multifunctional_regulatory"/>
</dbReference>
<evidence type="ECO:0000256" key="3">
    <source>
        <dbReference type="PROSITE-ProRule" id="PRU00023"/>
    </source>
</evidence>
<feature type="compositionally biased region" description="Acidic residues" evidence="4">
    <location>
        <begin position="120"/>
        <end position="136"/>
    </location>
</feature>
<evidence type="ECO:0000256" key="4">
    <source>
        <dbReference type="SAM" id="MobiDB-lite"/>
    </source>
</evidence>
<dbReference type="SMART" id="SM00248">
    <property type="entry name" value="ANK"/>
    <property type="match status" value="2"/>
</dbReference>
<protein>
    <submittedName>
        <fullName evidence="5">Uncharacterized protein</fullName>
    </submittedName>
</protein>
<feature type="region of interest" description="Disordered" evidence="4">
    <location>
        <begin position="42"/>
        <end position="144"/>
    </location>
</feature>
<dbReference type="PANTHER" id="PTHR24189">
    <property type="entry name" value="MYOTROPHIN"/>
    <property type="match status" value="1"/>
</dbReference>
<dbReference type="Proteomes" id="UP000297716">
    <property type="component" value="Unassembled WGS sequence"/>
</dbReference>
<dbReference type="Pfam" id="PF12796">
    <property type="entry name" value="Ank_2"/>
    <property type="match status" value="1"/>
</dbReference>
<proteinExistence type="predicted"/>
<dbReference type="InterPro" id="IPR002110">
    <property type="entry name" value="Ankyrin_rpt"/>
</dbReference>
<evidence type="ECO:0000313" key="5">
    <source>
        <dbReference type="EMBL" id="TGJ84958.1"/>
    </source>
</evidence>
<name>A0A4Z0YYC1_9PEZI</name>
<dbReference type="OrthoDB" id="426293at2759"/>
<sequence length="421" mass="45455">MRTEQEVPTGITLEIITDYTSPVPLTNIQDLFRNADNITARVPGHEQGGGADNIMGNETDGGIESDGEVAYSTNSDPSTRVLDDGQDDDADDFTGSEMYYGTDRDMDANTGDGAVHGSDDSSDDGAGDGSEDGSEDDTTRMMSCSQEDISPPVFSVESGCIVYHPLLRALVNEATIDVNGDPNGRDSKRGTTMLMRAALLSIKADIEAVDNNGWRALHHAIKPNNRTSFKRYRCCHIQALLDNAPSNLDLSARTNEGHTAISLLVGPRVGSQIYPDDWRDSRAWATELLLCHGASARETVTQGEYAGGTLLHLACFGGEGNVVDMLLRNGADADVNAITHNGETPLMAAVAAKIQNKRNWFEFEAMVVPLVHYGADITIKNARGQTVWEALCLATHRVVESCSYFNDLKLILKPNDGEANS</sequence>